<accession>A0AA86U5L2</accession>
<evidence type="ECO:0000313" key="3">
    <source>
        <dbReference type="EMBL" id="CAI9943630.1"/>
    </source>
</evidence>
<feature type="chain" id="PRO_5041688662" evidence="2">
    <location>
        <begin position="17"/>
        <end position="388"/>
    </location>
</feature>
<evidence type="ECO:0000256" key="1">
    <source>
        <dbReference type="SAM" id="Phobius"/>
    </source>
</evidence>
<evidence type="ECO:0000313" key="4">
    <source>
        <dbReference type="EMBL" id="CAL6091749.1"/>
    </source>
</evidence>
<evidence type="ECO:0000313" key="5">
    <source>
        <dbReference type="Proteomes" id="UP001642409"/>
    </source>
</evidence>
<sequence length="388" mass="43849">MFNLLFAIFLSTSAFADEPHADIILINQQDQNITLKAAQSIIVGVKIPPAITANGQSITYSQFAFQAMAAVENENFIFFSSLDNSTNYAVYKNREMFISFSVELSQQQNEKQEYVYINVTSTSDTEMRLVASAVHQFDSQTYSLTKAQPESTFFVHKQVPGVNKRVKFEIDSQDLILVWVCSAPILMNTIWFDCKFYKSQAGSIIEGDIDITDFDYQKDYIFYSVEQNGAGNGLIKASIVDVYEIGVDSHHDIQIQANTPLHYQFADDLPKDAYFEVLSIGPGVELCFTNTFEYPENVKCKVSLNQTGKFNITETNFLVQSQGAGRLEFQVKVWGNEKKESNQWIVWVVAAGVVVAVGIVVFVFFFTRHKKQTNIRNNEETEAIVAEK</sequence>
<keyword evidence="5" id="KW-1185">Reference proteome</keyword>
<evidence type="ECO:0000256" key="2">
    <source>
        <dbReference type="SAM" id="SignalP"/>
    </source>
</evidence>
<reference evidence="3" key="1">
    <citation type="submission" date="2023-06" db="EMBL/GenBank/DDBJ databases">
        <authorList>
            <person name="Kurt Z."/>
        </authorList>
    </citation>
    <scope>NUCLEOTIDE SEQUENCE</scope>
</reference>
<dbReference type="EMBL" id="CATOUU010000717">
    <property type="protein sequence ID" value="CAI9943630.1"/>
    <property type="molecule type" value="Genomic_DNA"/>
</dbReference>
<dbReference type="AlphaFoldDB" id="A0AA86U5L2"/>
<dbReference type="Proteomes" id="UP001642409">
    <property type="component" value="Unassembled WGS sequence"/>
</dbReference>
<feature type="signal peptide" evidence="2">
    <location>
        <begin position="1"/>
        <end position="16"/>
    </location>
</feature>
<protein>
    <submittedName>
        <fullName evidence="4">Hypothetical_protein</fullName>
    </submittedName>
</protein>
<reference evidence="4 5" key="2">
    <citation type="submission" date="2024-07" db="EMBL/GenBank/DDBJ databases">
        <authorList>
            <person name="Akdeniz Z."/>
        </authorList>
    </citation>
    <scope>NUCLEOTIDE SEQUENCE [LARGE SCALE GENOMIC DNA]</scope>
</reference>
<feature type="transmembrane region" description="Helical" evidence="1">
    <location>
        <begin position="344"/>
        <end position="366"/>
    </location>
</feature>
<keyword evidence="1" id="KW-0812">Transmembrane</keyword>
<name>A0AA86U5L2_9EUKA</name>
<comment type="caution">
    <text evidence="3">The sequence shown here is derived from an EMBL/GenBank/DDBJ whole genome shotgun (WGS) entry which is preliminary data.</text>
</comment>
<gene>
    <name evidence="3" type="ORF">HINF_LOCUS31275</name>
    <name evidence="4" type="ORF">HINF_LOCUS65936</name>
</gene>
<organism evidence="3">
    <name type="scientific">Hexamita inflata</name>
    <dbReference type="NCBI Taxonomy" id="28002"/>
    <lineage>
        <taxon>Eukaryota</taxon>
        <taxon>Metamonada</taxon>
        <taxon>Diplomonadida</taxon>
        <taxon>Hexamitidae</taxon>
        <taxon>Hexamitinae</taxon>
        <taxon>Hexamita</taxon>
    </lineage>
</organism>
<keyword evidence="1" id="KW-1133">Transmembrane helix</keyword>
<dbReference type="EMBL" id="CAXDID020000438">
    <property type="protein sequence ID" value="CAL6091749.1"/>
    <property type="molecule type" value="Genomic_DNA"/>
</dbReference>
<keyword evidence="2" id="KW-0732">Signal</keyword>
<proteinExistence type="predicted"/>
<keyword evidence="1" id="KW-0472">Membrane</keyword>